<feature type="domain" description="Stealth protein CR1 conserved region 1" evidence="5">
    <location>
        <begin position="89"/>
        <end position="111"/>
    </location>
</feature>
<dbReference type="PANTHER" id="PTHR24045">
    <property type="match status" value="1"/>
</dbReference>
<dbReference type="GO" id="GO:0016772">
    <property type="term" value="F:transferase activity, transferring phosphorus-containing groups"/>
    <property type="evidence" value="ECO:0007669"/>
    <property type="project" value="InterPro"/>
</dbReference>
<proteinExistence type="inferred from homology"/>
<keyword evidence="2" id="KW-0808">Transferase</keyword>
<keyword evidence="3" id="KW-0472">Membrane</keyword>
<dbReference type="GO" id="GO:0005794">
    <property type="term" value="C:Golgi apparatus"/>
    <property type="evidence" value="ECO:0007669"/>
    <property type="project" value="TreeGrafter"/>
</dbReference>
<dbReference type="EMBL" id="JARIHO010000035">
    <property type="protein sequence ID" value="KAJ7331360.1"/>
    <property type="molecule type" value="Genomic_DNA"/>
</dbReference>
<dbReference type="Proteomes" id="UP001218218">
    <property type="component" value="Unassembled WGS sequence"/>
</dbReference>
<evidence type="ECO:0000313" key="6">
    <source>
        <dbReference type="EMBL" id="KAJ7331360.1"/>
    </source>
</evidence>
<evidence type="ECO:0000256" key="2">
    <source>
        <dbReference type="ARBA" id="ARBA00022679"/>
    </source>
</evidence>
<reference evidence="6" key="1">
    <citation type="submission" date="2023-03" db="EMBL/GenBank/DDBJ databases">
        <title>Massive genome expansion in bonnet fungi (Mycena s.s.) driven by repeated elements and novel gene families across ecological guilds.</title>
        <authorList>
            <consortium name="Lawrence Berkeley National Laboratory"/>
            <person name="Harder C.B."/>
            <person name="Miyauchi S."/>
            <person name="Viragh M."/>
            <person name="Kuo A."/>
            <person name="Thoen E."/>
            <person name="Andreopoulos B."/>
            <person name="Lu D."/>
            <person name="Skrede I."/>
            <person name="Drula E."/>
            <person name="Henrissat B."/>
            <person name="Morin E."/>
            <person name="Kohler A."/>
            <person name="Barry K."/>
            <person name="LaButti K."/>
            <person name="Morin E."/>
            <person name="Salamov A."/>
            <person name="Lipzen A."/>
            <person name="Mereny Z."/>
            <person name="Hegedus B."/>
            <person name="Baldrian P."/>
            <person name="Stursova M."/>
            <person name="Weitz H."/>
            <person name="Taylor A."/>
            <person name="Grigoriev I.V."/>
            <person name="Nagy L.G."/>
            <person name="Martin F."/>
            <person name="Kauserud H."/>
        </authorList>
    </citation>
    <scope>NUCLEOTIDE SEQUENCE</scope>
    <source>
        <strain evidence="6">CBHHK002</strain>
    </source>
</reference>
<accession>A0AAD7EJJ7</accession>
<feature type="domain" description="Stealth protein CR2 conserved region 2" evidence="4">
    <location>
        <begin position="124"/>
        <end position="226"/>
    </location>
</feature>
<comment type="caution">
    <text evidence="6">The sequence shown here is derived from an EMBL/GenBank/DDBJ whole genome shotgun (WGS) entry which is preliminary data.</text>
</comment>
<sequence length="427" mass="48558">MAQFTPFVRILKGLDGTVELWCDSDQEISSDPTIPPPTMFFLPQHRFFNMRLPTGVFILSCFLVAALYHILSPSLKRDSEPHPWEWAENVDFVFSWVNGFDPEWLARRAKVCPSCPMHSTANDRSNDELKYSLRSIAQYVPWHKGRVVLVTPGQVPAWLNPAHPRVQMVNQDVLVPPEVGFTANTFVILWYLDRIPGLSEHFIYIEDDNFADSPVHPSTFFTEDRAIRFFDNAHFSRPDARIQNATREQADEAYQRFLSGKIRDGYGVAGQHTSAALKEVFDDPAAHFIYPKHAPIVSRRSVYPVARLLFAKYLRPMHADTRRQPRSVLPTETLRSVALRLAAENPELPPLAEVAPPEECASRFLSEVVTDDAARNEALFARLLGPERGQRAFFSINDAMGANHEVGGRQLREFLAARYPVPSEFEK</sequence>
<evidence type="ECO:0000313" key="7">
    <source>
        <dbReference type="Proteomes" id="UP001218218"/>
    </source>
</evidence>
<dbReference type="AlphaFoldDB" id="A0AAD7EJJ7"/>
<protein>
    <submittedName>
        <fullName evidence="6">Uncharacterized protein</fullName>
    </submittedName>
</protein>
<comment type="similarity">
    <text evidence="1">Belongs to the stealth family.</text>
</comment>
<feature type="transmembrane region" description="Helical" evidence="3">
    <location>
        <begin position="52"/>
        <end position="71"/>
    </location>
</feature>
<name>A0AAD7EJJ7_9AGAR</name>
<dbReference type="InterPro" id="IPR047141">
    <property type="entry name" value="Stealth"/>
</dbReference>
<keyword evidence="7" id="KW-1185">Reference proteome</keyword>
<dbReference type="InterPro" id="IPR031358">
    <property type="entry name" value="Stealth_CR1"/>
</dbReference>
<dbReference type="Pfam" id="PF11380">
    <property type="entry name" value="Stealth_CR2"/>
    <property type="match status" value="1"/>
</dbReference>
<keyword evidence="3" id="KW-1133">Transmembrane helix</keyword>
<dbReference type="InterPro" id="IPR021520">
    <property type="entry name" value="Stealth_CR2"/>
</dbReference>
<dbReference type="PANTHER" id="PTHR24045:SF0">
    <property type="entry name" value="N-ACETYLGLUCOSAMINE-1-PHOSPHOTRANSFERASE SUBUNITS ALPHA_BETA"/>
    <property type="match status" value="1"/>
</dbReference>
<dbReference type="Pfam" id="PF17101">
    <property type="entry name" value="Stealth_CR1"/>
    <property type="match status" value="1"/>
</dbReference>
<evidence type="ECO:0000256" key="1">
    <source>
        <dbReference type="ARBA" id="ARBA00007583"/>
    </source>
</evidence>
<evidence type="ECO:0000259" key="4">
    <source>
        <dbReference type="Pfam" id="PF11380"/>
    </source>
</evidence>
<evidence type="ECO:0000256" key="3">
    <source>
        <dbReference type="SAM" id="Phobius"/>
    </source>
</evidence>
<organism evidence="6 7">
    <name type="scientific">Mycena albidolilacea</name>
    <dbReference type="NCBI Taxonomy" id="1033008"/>
    <lineage>
        <taxon>Eukaryota</taxon>
        <taxon>Fungi</taxon>
        <taxon>Dikarya</taxon>
        <taxon>Basidiomycota</taxon>
        <taxon>Agaricomycotina</taxon>
        <taxon>Agaricomycetes</taxon>
        <taxon>Agaricomycetidae</taxon>
        <taxon>Agaricales</taxon>
        <taxon>Marasmiineae</taxon>
        <taxon>Mycenaceae</taxon>
        <taxon>Mycena</taxon>
    </lineage>
</organism>
<keyword evidence="3" id="KW-0812">Transmembrane</keyword>
<gene>
    <name evidence="6" type="ORF">DFH08DRAFT_1021450</name>
</gene>
<evidence type="ECO:0000259" key="5">
    <source>
        <dbReference type="Pfam" id="PF17101"/>
    </source>
</evidence>